<gene>
    <name evidence="1" type="ORF">COCON_G00211730</name>
</gene>
<evidence type="ECO:0000313" key="1">
    <source>
        <dbReference type="EMBL" id="KAJ8254561.1"/>
    </source>
</evidence>
<accession>A0A9Q1D0R3</accession>
<organism evidence="1 2">
    <name type="scientific">Conger conger</name>
    <name type="common">Conger eel</name>
    <name type="synonym">Muraena conger</name>
    <dbReference type="NCBI Taxonomy" id="82655"/>
    <lineage>
        <taxon>Eukaryota</taxon>
        <taxon>Metazoa</taxon>
        <taxon>Chordata</taxon>
        <taxon>Craniata</taxon>
        <taxon>Vertebrata</taxon>
        <taxon>Euteleostomi</taxon>
        <taxon>Actinopterygii</taxon>
        <taxon>Neopterygii</taxon>
        <taxon>Teleostei</taxon>
        <taxon>Anguilliformes</taxon>
        <taxon>Congridae</taxon>
        <taxon>Conger</taxon>
    </lineage>
</organism>
<dbReference type="SUPFAM" id="SSF47923">
    <property type="entry name" value="Ypt/Rab-GAP domain of gyp1p"/>
    <property type="match status" value="1"/>
</dbReference>
<sequence length="236" mass="27180">MRGRQGLGDCCQCERQALQAEVPDRPSAAVLNIILQDQHGDPPPSFRTRVIPCVASLRSFPHHVRKLHSHPWGPFSALTPSMWPQDLLAKYYQKDSPDEPEPQYDEFGFRMDSEDGVELQEGGVREGAPQREDPQQRLRWQAHLEFTHNHTVGDLTWDLISPSLARSDRLRALVLAGIPHSMRPQLWMRLSGALQKKRGSEISYREEEQRRHHWLRSPTERLLRTAPTTTPLLPNR</sequence>
<protein>
    <recommendedName>
        <fullName evidence="3">Small G protein signaling modulator 3</fullName>
    </recommendedName>
</protein>
<proteinExistence type="predicted"/>
<dbReference type="InterPro" id="IPR035969">
    <property type="entry name" value="Rab-GAP_TBC_sf"/>
</dbReference>
<keyword evidence="2" id="KW-1185">Reference proteome</keyword>
<evidence type="ECO:0000313" key="2">
    <source>
        <dbReference type="Proteomes" id="UP001152803"/>
    </source>
</evidence>
<dbReference type="AlphaFoldDB" id="A0A9Q1D0R3"/>
<name>A0A9Q1D0R3_CONCO</name>
<dbReference type="OrthoDB" id="8788414at2759"/>
<evidence type="ECO:0008006" key="3">
    <source>
        <dbReference type="Google" id="ProtNLM"/>
    </source>
</evidence>
<dbReference type="Proteomes" id="UP001152803">
    <property type="component" value="Unassembled WGS sequence"/>
</dbReference>
<comment type="caution">
    <text evidence="1">The sequence shown here is derived from an EMBL/GenBank/DDBJ whole genome shotgun (WGS) entry which is preliminary data.</text>
</comment>
<reference evidence="1" key="1">
    <citation type="journal article" date="2023" name="Science">
        <title>Genome structures resolve the early diversification of teleost fishes.</title>
        <authorList>
            <person name="Parey E."/>
            <person name="Louis A."/>
            <person name="Montfort J."/>
            <person name="Bouchez O."/>
            <person name="Roques C."/>
            <person name="Iampietro C."/>
            <person name="Lluch J."/>
            <person name="Castinel A."/>
            <person name="Donnadieu C."/>
            <person name="Desvignes T."/>
            <person name="Floi Bucao C."/>
            <person name="Jouanno E."/>
            <person name="Wen M."/>
            <person name="Mejri S."/>
            <person name="Dirks R."/>
            <person name="Jansen H."/>
            <person name="Henkel C."/>
            <person name="Chen W.J."/>
            <person name="Zahm M."/>
            <person name="Cabau C."/>
            <person name="Klopp C."/>
            <person name="Thompson A.W."/>
            <person name="Robinson-Rechavi M."/>
            <person name="Braasch I."/>
            <person name="Lecointre G."/>
            <person name="Bobe J."/>
            <person name="Postlethwait J.H."/>
            <person name="Berthelot C."/>
            <person name="Roest Crollius H."/>
            <person name="Guiguen Y."/>
        </authorList>
    </citation>
    <scope>NUCLEOTIDE SEQUENCE</scope>
    <source>
        <strain evidence="1">Concon-B</strain>
    </source>
</reference>
<dbReference type="EMBL" id="JAFJMO010000016">
    <property type="protein sequence ID" value="KAJ8254561.1"/>
    <property type="molecule type" value="Genomic_DNA"/>
</dbReference>